<dbReference type="OrthoDB" id="3636008at2"/>
<dbReference type="InterPro" id="IPR005119">
    <property type="entry name" value="LysR_subst-bd"/>
</dbReference>
<evidence type="ECO:0000313" key="7">
    <source>
        <dbReference type="Proteomes" id="UP000031488"/>
    </source>
</evidence>
<evidence type="ECO:0000256" key="1">
    <source>
        <dbReference type="ARBA" id="ARBA00009437"/>
    </source>
</evidence>
<dbReference type="AlphaFoldDB" id="A0A0B9ATW7"/>
<dbReference type="GO" id="GO:0003700">
    <property type="term" value="F:DNA-binding transcription factor activity"/>
    <property type="evidence" value="ECO:0007669"/>
    <property type="project" value="InterPro"/>
</dbReference>
<dbReference type="Pfam" id="PF03466">
    <property type="entry name" value="LysR_substrate"/>
    <property type="match status" value="1"/>
</dbReference>
<evidence type="ECO:0000256" key="3">
    <source>
        <dbReference type="ARBA" id="ARBA00023125"/>
    </source>
</evidence>
<dbReference type="PRINTS" id="PR00039">
    <property type="entry name" value="HTHLYSR"/>
</dbReference>
<evidence type="ECO:0000256" key="4">
    <source>
        <dbReference type="ARBA" id="ARBA00023163"/>
    </source>
</evidence>
<dbReference type="InterPro" id="IPR000847">
    <property type="entry name" value="LysR_HTH_N"/>
</dbReference>
<dbReference type="InterPro" id="IPR036388">
    <property type="entry name" value="WH-like_DNA-bd_sf"/>
</dbReference>
<dbReference type="CDD" id="cd08414">
    <property type="entry name" value="PBP2_LTTR_aromatics_like"/>
    <property type="match status" value="1"/>
</dbReference>
<dbReference type="RefSeq" id="WP_039209204.1">
    <property type="nucleotide sequence ID" value="NZ_CP186330.1"/>
</dbReference>
<dbReference type="PANTHER" id="PTHR30346:SF0">
    <property type="entry name" value="HCA OPERON TRANSCRIPTIONAL ACTIVATOR HCAR"/>
    <property type="match status" value="1"/>
</dbReference>
<dbReference type="PATRIC" id="fig|1703.6.peg.1642"/>
<dbReference type="SUPFAM" id="SSF53850">
    <property type="entry name" value="Periplasmic binding protein-like II"/>
    <property type="match status" value="1"/>
</dbReference>
<keyword evidence="4" id="KW-0804">Transcription</keyword>
<gene>
    <name evidence="6" type="ORF">AE0388_1761</name>
</gene>
<dbReference type="FunFam" id="1.10.10.10:FF:000001">
    <property type="entry name" value="LysR family transcriptional regulator"/>
    <property type="match status" value="1"/>
</dbReference>
<dbReference type="Pfam" id="PF00126">
    <property type="entry name" value="HTH_1"/>
    <property type="match status" value="1"/>
</dbReference>
<dbReference type="EMBL" id="JTJZ01000018">
    <property type="protein sequence ID" value="KHS52778.1"/>
    <property type="molecule type" value="Genomic_DNA"/>
</dbReference>
<keyword evidence="2" id="KW-0805">Transcription regulation</keyword>
<evidence type="ECO:0000313" key="6">
    <source>
        <dbReference type="EMBL" id="KHS52778.1"/>
    </source>
</evidence>
<dbReference type="Gene3D" id="3.40.190.10">
    <property type="entry name" value="Periplasmic binding protein-like II"/>
    <property type="match status" value="2"/>
</dbReference>
<dbReference type="PROSITE" id="PS50931">
    <property type="entry name" value="HTH_LYSR"/>
    <property type="match status" value="1"/>
</dbReference>
<dbReference type="SUPFAM" id="SSF46785">
    <property type="entry name" value="Winged helix' DNA-binding domain"/>
    <property type="match status" value="1"/>
</dbReference>
<evidence type="ECO:0000259" key="5">
    <source>
        <dbReference type="PROSITE" id="PS50931"/>
    </source>
</evidence>
<comment type="similarity">
    <text evidence="1">Belongs to the LysR transcriptional regulatory family.</text>
</comment>
<keyword evidence="3" id="KW-0238">DNA-binding</keyword>
<keyword evidence="7" id="KW-1185">Reference proteome</keyword>
<reference evidence="6 7" key="1">
    <citation type="submission" date="2014-11" db="EMBL/GenBank/DDBJ databases">
        <title>Draft Genome Sequence of Brevibacterium linens AE038-8.</title>
        <authorList>
            <person name="Maizel D."/>
            <person name="Utturkar S.M."/>
            <person name="Brown S.D."/>
            <person name="Ferrero M."/>
            <person name="Rosen B.P."/>
        </authorList>
    </citation>
    <scope>NUCLEOTIDE SEQUENCE [LARGE SCALE GENOMIC DNA]</scope>
    <source>
        <strain evidence="6 7">AE038-8</strain>
    </source>
</reference>
<proteinExistence type="inferred from homology"/>
<comment type="caution">
    <text evidence="6">The sequence shown here is derived from an EMBL/GenBank/DDBJ whole genome shotgun (WGS) entry which is preliminary data.</text>
</comment>
<dbReference type="GO" id="GO:0032993">
    <property type="term" value="C:protein-DNA complex"/>
    <property type="evidence" value="ECO:0007669"/>
    <property type="project" value="TreeGrafter"/>
</dbReference>
<dbReference type="GO" id="GO:0003677">
    <property type="term" value="F:DNA binding"/>
    <property type="evidence" value="ECO:0007669"/>
    <property type="project" value="UniProtKB-KW"/>
</dbReference>
<dbReference type="Proteomes" id="UP000031488">
    <property type="component" value="Unassembled WGS sequence"/>
</dbReference>
<dbReference type="Gene3D" id="1.10.10.10">
    <property type="entry name" value="Winged helix-like DNA-binding domain superfamily/Winged helix DNA-binding domain"/>
    <property type="match status" value="1"/>
</dbReference>
<name>A0A0B9ATW7_BRELN</name>
<protein>
    <submittedName>
        <fullName evidence="6">Transcriptional regulator, LysR family</fullName>
    </submittedName>
</protein>
<organism evidence="6 7">
    <name type="scientific">Brevibacterium linens</name>
    <dbReference type="NCBI Taxonomy" id="1703"/>
    <lineage>
        <taxon>Bacteria</taxon>
        <taxon>Bacillati</taxon>
        <taxon>Actinomycetota</taxon>
        <taxon>Actinomycetes</taxon>
        <taxon>Micrococcales</taxon>
        <taxon>Brevibacteriaceae</taxon>
        <taxon>Brevibacterium</taxon>
    </lineage>
</organism>
<dbReference type="PANTHER" id="PTHR30346">
    <property type="entry name" value="TRANSCRIPTIONAL DUAL REGULATOR HCAR-RELATED"/>
    <property type="match status" value="1"/>
</dbReference>
<accession>A0A0B9ATW7</accession>
<feature type="domain" description="HTH lysR-type" evidence="5">
    <location>
        <begin position="1"/>
        <end position="58"/>
    </location>
</feature>
<evidence type="ECO:0000256" key="2">
    <source>
        <dbReference type="ARBA" id="ARBA00023015"/>
    </source>
</evidence>
<dbReference type="InterPro" id="IPR036390">
    <property type="entry name" value="WH_DNA-bd_sf"/>
</dbReference>
<sequence length="299" mass="32453">MDTKHFRAFLVLAEELHFGRAAERLHITQPPLSRLIRSLEVELSAQLFERSTRSVRLTPAGQALIEPARDILMSHRLADSAVQAAGKGEVGHLRLGFTGIATHKLIGRLLKLVRSTHPGIHLSLQSASFALPAIDSVADGSMDLAFGLWPFVPQSIETRIVAQESLVVAMHREHALADRESVSMSELEGEDFITLPPNPGSTTIERLYALSQAAGFNPTVIQVAPDTWTILSLVGAEIGCSVTVSSVPQNASFPNIAFVPLKDPKGPFPLLMAWRRNDVSPALAEVLRLAHQLCPTPVP</sequence>